<evidence type="ECO:0000256" key="4">
    <source>
        <dbReference type="ARBA" id="ARBA00023002"/>
    </source>
</evidence>
<evidence type="ECO:0000256" key="2">
    <source>
        <dbReference type="ARBA" id="ARBA00022630"/>
    </source>
</evidence>
<accession>A0AAD5V3C0</accession>
<keyword evidence="2" id="KW-0285">Flavoprotein</keyword>
<evidence type="ECO:0000259" key="6">
    <source>
        <dbReference type="Pfam" id="PF01494"/>
    </source>
</evidence>
<dbReference type="GO" id="GO:0016709">
    <property type="term" value="F:oxidoreductase activity, acting on paired donors, with incorporation or reduction of molecular oxygen, NAD(P)H as one donor, and incorporation of one atom of oxygen"/>
    <property type="evidence" value="ECO:0007669"/>
    <property type="project" value="UniProtKB-ARBA"/>
</dbReference>
<dbReference type="PROSITE" id="PS51257">
    <property type="entry name" value="PROKAR_LIPOPROTEIN"/>
    <property type="match status" value="1"/>
</dbReference>
<gene>
    <name evidence="7" type="ORF">NLI96_g5265</name>
</gene>
<dbReference type="InterPro" id="IPR036188">
    <property type="entry name" value="FAD/NAD-bd_sf"/>
</dbReference>
<dbReference type="InterPro" id="IPR050641">
    <property type="entry name" value="RIFMO-like"/>
</dbReference>
<feature type="domain" description="FAD-binding" evidence="6">
    <location>
        <begin position="258"/>
        <end position="388"/>
    </location>
</feature>
<proteinExistence type="predicted"/>
<dbReference type="PANTHER" id="PTHR43004:SF19">
    <property type="entry name" value="BINDING MONOOXYGENASE, PUTATIVE (JCVI)-RELATED"/>
    <property type="match status" value="1"/>
</dbReference>
<evidence type="ECO:0000256" key="3">
    <source>
        <dbReference type="ARBA" id="ARBA00022827"/>
    </source>
</evidence>
<sequence length="437" mass="47522">MLPKSTNVLIVGAGPAGLACAVSLLVNGVKDITIVDAQPAGVNSSRAIVIHARTIEELESIGVAERLVTRGLHAGYMTVRAQTKTLVRADFTSLQPYSQYPYALLVSQTETEQILEQRLNALGVSVLRPYRAVSFEGTNEGTSVTFESGEVIKTRFLVGADGARSLIRKIAGIPFRDPSTQKNPMEEEPKEGESLQEANARLGRPLVIADVHLAGHIPDCINSTDLATFLGPLGFLLLVPLPALADDPHGRTVYRLSCPAEPGKREVTKERLQTVINAAFGLPKDEMPIIDNIIWASRFRVRSATADTFWTRVGGGIVALVGDAAHVHSPAGGQGMNLGIRDAIGLGEAIADIMSKDRLAIFAKKEYATQRLDKFSNERRAMALRVIKMTKVLTWATGLEGDNARLARDWVWWFMGRTTFVNNQLAWSLSGLKIGVY</sequence>
<dbReference type="GO" id="GO:0071949">
    <property type="term" value="F:FAD binding"/>
    <property type="evidence" value="ECO:0007669"/>
    <property type="project" value="InterPro"/>
</dbReference>
<name>A0AAD5V3C0_9APHY</name>
<organism evidence="7 8">
    <name type="scientific">Meripilus lineatus</name>
    <dbReference type="NCBI Taxonomy" id="2056292"/>
    <lineage>
        <taxon>Eukaryota</taxon>
        <taxon>Fungi</taxon>
        <taxon>Dikarya</taxon>
        <taxon>Basidiomycota</taxon>
        <taxon>Agaricomycotina</taxon>
        <taxon>Agaricomycetes</taxon>
        <taxon>Polyporales</taxon>
        <taxon>Meripilaceae</taxon>
        <taxon>Meripilus</taxon>
    </lineage>
</organism>
<comment type="caution">
    <text evidence="7">The sequence shown here is derived from an EMBL/GenBank/DDBJ whole genome shotgun (WGS) entry which is preliminary data.</text>
</comment>
<feature type="domain" description="FAD-binding" evidence="6">
    <location>
        <begin position="6"/>
        <end position="180"/>
    </location>
</feature>
<keyword evidence="3" id="KW-0274">FAD</keyword>
<reference evidence="7" key="1">
    <citation type="submission" date="2022-07" db="EMBL/GenBank/DDBJ databases">
        <title>Genome Sequence of Physisporinus lineatus.</title>
        <authorList>
            <person name="Buettner E."/>
        </authorList>
    </citation>
    <scope>NUCLEOTIDE SEQUENCE</scope>
    <source>
        <strain evidence="7">VT162</strain>
    </source>
</reference>
<dbReference type="PRINTS" id="PR00420">
    <property type="entry name" value="RNGMNOXGNASE"/>
</dbReference>
<dbReference type="AlphaFoldDB" id="A0AAD5V3C0"/>
<dbReference type="PANTHER" id="PTHR43004">
    <property type="entry name" value="TRK SYSTEM POTASSIUM UPTAKE PROTEIN"/>
    <property type="match status" value="1"/>
</dbReference>
<dbReference type="EMBL" id="JANAWD010000168">
    <property type="protein sequence ID" value="KAJ3485003.1"/>
    <property type="molecule type" value="Genomic_DNA"/>
</dbReference>
<evidence type="ECO:0000256" key="5">
    <source>
        <dbReference type="SAM" id="MobiDB-lite"/>
    </source>
</evidence>
<dbReference type="Pfam" id="PF01494">
    <property type="entry name" value="FAD_binding_3"/>
    <property type="match status" value="2"/>
</dbReference>
<keyword evidence="4" id="KW-0560">Oxidoreductase</keyword>
<evidence type="ECO:0000313" key="7">
    <source>
        <dbReference type="EMBL" id="KAJ3485003.1"/>
    </source>
</evidence>
<evidence type="ECO:0000256" key="1">
    <source>
        <dbReference type="ARBA" id="ARBA00001974"/>
    </source>
</evidence>
<dbReference type="InterPro" id="IPR002938">
    <property type="entry name" value="FAD-bd"/>
</dbReference>
<feature type="region of interest" description="Disordered" evidence="5">
    <location>
        <begin position="176"/>
        <end position="196"/>
    </location>
</feature>
<protein>
    <recommendedName>
        <fullName evidence="6">FAD-binding domain-containing protein</fullName>
    </recommendedName>
</protein>
<keyword evidence="8" id="KW-1185">Reference proteome</keyword>
<dbReference type="Gene3D" id="3.50.50.60">
    <property type="entry name" value="FAD/NAD(P)-binding domain"/>
    <property type="match status" value="2"/>
</dbReference>
<feature type="compositionally biased region" description="Basic and acidic residues" evidence="5">
    <location>
        <begin position="184"/>
        <end position="193"/>
    </location>
</feature>
<dbReference type="SUPFAM" id="SSF51905">
    <property type="entry name" value="FAD/NAD(P)-binding domain"/>
    <property type="match status" value="1"/>
</dbReference>
<evidence type="ECO:0000313" key="8">
    <source>
        <dbReference type="Proteomes" id="UP001212997"/>
    </source>
</evidence>
<dbReference type="Proteomes" id="UP001212997">
    <property type="component" value="Unassembled WGS sequence"/>
</dbReference>
<comment type="cofactor">
    <cofactor evidence="1">
        <name>FAD</name>
        <dbReference type="ChEBI" id="CHEBI:57692"/>
    </cofactor>
</comment>